<evidence type="ECO:0000313" key="2">
    <source>
        <dbReference type="EMBL" id="RYN45633.1"/>
    </source>
</evidence>
<evidence type="ECO:0000313" key="3">
    <source>
        <dbReference type="Proteomes" id="UP000292402"/>
    </source>
</evidence>
<protein>
    <recommendedName>
        <fullName evidence="4">CBM1 domain-containing protein</fullName>
    </recommendedName>
</protein>
<keyword evidence="1" id="KW-0732">Signal</keyword>
<organism evidence="2 3">
    <name type="scientific">Alternaria tenuissima</name>
    <dbReference type="NCBI Taxonomy" id="119927"/>
    <lineage>
        <taxon>Eukaryota</taxon>
        <taxon>Fungi</taxon>
        <taxon>Dikarya</taxon>
        <taxon>Ascomycota</taxon>
        <taxon>Pezizomycotina</taxon>
        <taxon>Dothideomycetes</taxon>
        <taxon>Pleosporomycetidae</taxon>
        <taxon>Pleosporales</taxon>
        <taxon>Pleosporineae</taxon>
        <taxon>Pleosporaceae</taxon>
        <taxon>Alternaria</taxon>
        <taxon>Alternaria sect. Alternaria</taxon>
        <taxon>Alternaria alternata complex</taxon>
    </lineage>
</organism>
<feature type="signal peptide" evidence="1">
    <location>
        <begin position="1"/>
        <end position="17"/>
    </location>
</feature>
<dbReference type="Proteomes" id="UP000292402">
    <property type="component" value="Unassembled WGS sequence"/>
</dbReference>
<reference evidence="3" key="1">
    <citation type="journal article" date="2019" name="bioRxiv">
        <title>Genomics, evolutionary history and diagnostics of the Alternaria alternata species group including apple and Asian pear pathotypes.</title>
        <authorList>
            <person name="Armitage A.D."/>
            <person name="Cockerton H.M."/>
            <person name="Sreenivasaprasad S."/>
            <person name="Woodhall J.W."/>
            <person name="Lane C.R."/>
            <person name="Harrison R.J."/>
            <person name="Clarkson J.P."/>
        </authorList>
    </citation>
    <scope>NUCLEOTIDE SEQUENCE [LARGE SCALE GENOMIC DNA]</scope>
    <source>
        <strain evidence="3">FERA 1082</strain>
    </source>
</reference>
<evidence type="ECO:0008006" key="4">
    <source>
        <dbReference type="Google" id="ProtNLM"/>
    </source>
</evidence>
<feature type="chain" id="PRO_5020476975" description="CBM1 domain-containing protein" evidence="1">
    <location>
        <begin position="18"/>
        <end position="44"/>
    </location>
</feature>
<sequence>MKLVTSILLAFAVSVQASWCNNGWGLPANTGCPDSYPNSFCVSF</sequence>
<dbReference type="EMBL" id="PDXA01000033">
    <property type="protein sequence ID" value="RYN45633.1"/>
    <property type="molecule type" value="Genomic_DNA"/>
</dbReference>
<name>A0A4Q4M8F7_9PLEO</name>
<accession>A0A4Q4M8F7</accession>
<gene>
    <name evidence="2" type="ORF">AA0114_g8867</name>
</gene>
<evidence type="ECO:0000256" key="1">
    <source>
        <dbReference type="SAM" id="SignalP"/>
    </source>
</evidence>
<dbReference type="AlphaFoldDB" id="A0A4Q4M8F7"/>
<proteinExistence type="predicted"/>
<comment type="caution">
    <text evidence="2">The sequence shown here is derived from an EMBL/GenBank/DDBJ whole genome shotgun (WGS) entry which is preliminary data.</text>
</comment>